<evidence type="ECO:0000313" key="3">
    <source>
        <dbReference type="EMBL" id="NBC39860.1"/>
    </source>
</evidence>
<dbReference type="InterPro" id="IPR046538">
    <property type="entry name" value="DUF6603"/>
</dbReference>
<proteinExistence type="predicted"/>
<keyword evidence="4" id="KW-1185">Reference proteome</keyword>
<gene>
    <name evidence="3" type="ORF">GTZ93_08450</name>
</gene>
<comment type="caution">
    <text evidence="3">The sequence shown here is derived from an EMBL/GenBank/DDBJ whole genome shotgun (WGS) entry which is preliminary data.</text>
</comment>
<feature type="region of interest" description="Disordered" evidence="1">
    <location>
        <begin position="223"/>
        <end position="247"/>
    </location>
</feature>
<evidence type="ECO:0000313" key="4">
    <source>
        <dbReference type="Proteomes" id="UP000537825"/>
    </source>
</evidence>
<name>A0A7X4Y6K3_9BACT</name>
<feature type="compositionally biased region" description="Low complexity" evidence="1">
    <location>
        <begin position="803"/>
        <end position="823"/>
    </location>
</feature>
<protein>
    <recommendedName>
        <fullName evidence="2">DUF6603 domain-containing protein</fullName>
    </recommendedName>
</protein>
<evidence type="ECO:0000256" key="1">
    <source>
        <dbReference type="SAM" id="MobiDB-lite"/>
    </source>
</evidence>
<evidence type="ECO:0000259" key="2">
    <source>
        <dbReference type="Pfam" id="PF20248"/>
    </source>
</evidence>
<dbReference type="Pfam" id="PF20248">
    <property type="entry name" value="DUF6603"/>
    <property type="match status" value="1"/>
</dbReference>
<dbReference type="Proteomes" id="UP000537825">
    <property type="component" value="Unassembled WGS sequence"/>
</dbReference>
<dbReference type="EMBL" id="JAAAPK010000002">
    <property type="protein sequence ID" value="NBC39860.1"/>
    <property type="molecule type" value="Genomic_DNA"/>
</dbReference>
<reference evidence="3 4" key="1">
    <citation type="submission" date="2020-01" db="EMBL/GenBank/DDBJ databases">
        <title>The draft genome sequence of Corallococcus exiguus DSM 14696.</title>
        <authorList>
            <person name="Zhang X."/>
            <person name="Zhu H."/>
        </authorList>
    </citation>
    <scope>NUCLEOTIDE SEQUENCE [LARGE SCALE GENOMIC DNA]</scope>
    <source>
        <strain evidence="3 4">DSM 14696</strain>
    </source>
</reference>
<feature type="region of interest" description="Disordered" evidence="1">
    <location>
        <begin position="793"/>
        <end position="823"/>
    </location>
</feature>
<sequence length="1558" mass="160014">MTVDVASLTQALNAARNPSDGGLAFTGTLAGSSELATLLGQYFDGGVVALASATVSPSADGKSVLVGGVGAFQQLQGCGFAMTLTPDDTGISLVLDVTPGGAWTLDQVFAPGAARFPIIASSALRGLSTANLRFVIASGPYVDPVTRVALPRGLSLVGPFDMAASLPLLQPFVDPKAAPVLYGAVTDLTLPLFELSTSPFPVSFGKVTLADVSCRFATEQVQYEDAPGDDDDDDAPSASGAPPAPVSGVTPLMSLKATLSLPNSATGQLVANLPTADSRLLSCDVTFANVTLDALSALEDFFPVDPLSALPSELGSQVHAVAQDISLTRLAFSVDPQAGAIQRATATLSVDLKGFKPFQTFSAIAIEELELTFTRTDGTPSLSFGATASLEHPCPLRVTAQSSADDSFVFTVTSDTDQAMPLSTLLPDFLPGLSYLPEVQVDAFSIDVAPAQQQYGFVASLEGSSSALPNVTIRTIEARYDGQATPSISATIGGTFTLGSPVGGTADPDPDAAPALACEIVVSRLADGDGWVLDGQTDPGTRLPIRQLVEGLAKAFVAGTGVPVTVPGALADVTLDAVQVHVDTHSGNASFACSLETTVESEPIKLLLSIDLTKKDAEYTYAFGGTLQVGPLRFTLGFDKDPAATSFIASYSQQPGAPSHISLQRLIAAVSPALAADVPADIDIDLEDAKLVFARKTGDTDAGASFAFGLDLKMTVGLSDLPVVGHMLPPDLDLSIDGLQVTYCSSALSAAQVAALNPQLPSGVTPFPSGDLPAGVSVSADVRCGDAVHPVRLGLSDPSDGGRQATARVRAASSSAAPAGASGGTTKWFDLQKTLGPISLRRIGLQYSGGSLFFLLDAALSFGPLTLGLDGLGLGSPLASFEPEVQLDGLSVAFDAGPVAIDGALLRVDTKRAGVTHEYAGAVTIEVPPYLISGVAGYAETGGSPSLFIFAQVVGALGGPPPFFVVGLMGGFGYNSRLLLPAVDAVDQFPFVAGLVDPMVLGSASAPLDVLDALDGTGGKAAVLTPSAGDGWIAAGVMFRSFELILGRALVVVTFGHGFEVALLGLASASLPQGASPDSAYAYAELQLEATLDVDGGTFSVLASLTPNSFLLTRALRLTGGFGFCLWFGKSQYAGDFVLAIGGYHPAFTIPDWYPRPARVGYNWSVSSAVVVKGGSYFALTPTAIMAGGSLEVLFHAGDLRAWFTAYADIMIRWKPFFFQADIGVGIGASYRLNLGFTSVTLSVELDATLTLWGPPTGGTVHIDLAICSFNISFGADPPDSSALRLDWSRMKTLLPTATGQAAPTAAQADSREPAILTREIGRGLIRRDGDIWIVRADELMFTTHSAVPASCLQYSYTVPGSSESTANKTFPRPSSAPASINIRPMGLAGVTATHTVRLSSPEGDCDLSNWAPTVVTCSLPEALWGAPLAAGAAPLPTAVMIPDLPTGVSFTAPRSGLSGDMAGPVEPATLVTELGTGALPLDVSTQRPSTPAPTADPGVLAAIRKAVDDDVRTAQQALVAALASLNAAPPTSDPLSLFAAQADVLLTDTPLTAASIG</sequence>
<accession>A0A7X4Y6K3</accession>
<feature type="domain" description="DUF6603" evidence="2">
    <location>
        <begin position="831"/>
        <end position="1338"/>
    </location>
</feature>
<dbReference type="RefSeq" id="WP_139917800.1">
    <property type="nucleotide sequence ID" value="NZ_CBCSLE010000054.1"/>
</dbReference>
<organism evidence="3 4">
    <name type="scientific">Corallococcus exiguus</name>
    <dbReference type="NCBI Taxonomy" id="83462"/>
    <lineage>
        <taxon>Bacteria</taxon>
        <taxon>Pseudomonadati</taxon>
        <taxon>Myxococcota</taxon>
        <taxon>Myxococcia</taxon>
        <taxon>Myxococcales</taxon>
        <taxon>Cystobacterineae</taxon>
        <taxon>Myxococcaceae</taxon>
        <taxon>Corallococcus</taxon>
    </lineage>
</organism>
<feature type="compositionally biased region" description="Acidic residues" evidence="1">
    <location>
        <begin position="226"/>
        <end position="235"/>
    </location>
</feature>